<dbReference type="GO" id="GO:0045002">
    <property type="term" value="P:double-strand break repair via single-strand annealing"/>
    <property type="evidence" value="ECO:0007669"/>
    <property type="project" value="TreeGrafter"/>
</dbReference>
<dbReference type="SUPFAM" id="SSF54768">
    <property type="entry name" value="dsRNA-binding domain-like"/>
    <property type="match status" value="1"/>
</dbReference>
<evidence type="ECO:0000256" key="2">
    <source>
        <dbReference type="ARBA" id="ARBA00022763"/>
    </source>
</evidence>
<dbReference type="PANTHER" id="PTHR12132:SF1">
    <property type="entry name" value="DNA REPAIR PROTEIN RAD52 HOMOLOG"/>
    <property type="match status" value="1"/>
</dbReference>
<dbReference type="GO" id="GO:0005634">
    <property type="term" value="C:nucleus"/>
    <property type="evidence" value="ECO:0007669"/>
    <property type="project" value="TreeGrafter"/>
</dbReference>
<dbReference type="InterPro" id="IPR042525">
    <property type="entry name" value="Rad52_Rad59_Rad22_sf"/>
</dbReference>
<accession>A0A6J2KER2</accession>
<dbReference type="Proteomes" id="UP000504629">
    <property type="component" value="Unplaced"/>
</dbReference>
<evidence type="ECO:0000256" key="4">
    <source>
        <dbReference type="ARBA" id="ARBA00023204"/>
    </source>
</evidence>
<dbReference type="Pfam" id="PF04098">
    <property type="entry name" value="Rad52_Rad22"/>
    <property type="match status" value="1"/>
</dbReference>
<dbReference type="AlphaFoldDB" id="A0A6J2KER2"/>
<keyword evidence="2" id="KW-0227">DNA damage</keyword>
<dbReference type="GeneID" id="114250416"/>
<evidence type="ECO:0000256" key="3">
    <source>
        <dbReference type="ARBA" id="ARBA00023172"/>
    </source>
</evidence>
<dbReference type="Gene3D" id="3.30.390.80">
    <property type="entry name" value="DNA repair protein Rad52/59/22"/>
    <property type="match status" value="1"/>
</dbReference>
<dbReference type="PANTHER" id="PTHR12132">
    <property type="entry name" value="DNA REPAIR AND RECOMBINATION PROTEIN RAD52, RAD59"/>
    <property type="match status" value="1"/>
</dbReference>
<comment type="similarity">
    <text evidence="1">Belongs to the RAD52 family.</text>
</comment>
<evidence type="ECO:0000256" key="5">
    <source>
        <dbReference type="SAM" id="MobiDB-lite"/>
    </source>
</evidence>
<gene>
    <name evidence="7" type="primary">LOC114250416</name>
</gene>
<evidence type="ECO:0000256" key="1">
    <source>
        <dbReference type="ARBA" id="ARBA00006638"/>
    </source>
</evidence>
<dbReference type="InterPro" id="IPR041247">
    <property type="entry name" value="Rad52_fam"/>
</dbReference>
<dbReference type="GO" id="GO:0006312">
    <property type="term" value="P:mitotic recombination"/>
    <property type="evidence" value="ECO:0007669"/>
    <property type="project" value="TreeGrafter"/>
</dbReference>
<name>A0A6J2KER2_BOMMA</name>
<sequence>MQRKPGFPVTNCNIKMPDCSPNLPNPDNMLEDDHEQHQRRQQLINYGHSQWGFNNWSWSVTKQELDFIDFNNGKYYAGVVAFVSIKVKSFDIYRENIGYATSFATTKGFAIYKSRKCAVTNALRETLLSFGGSVAADLIDLLENKTESVLIGTESHSENNLNIANRAELKPSPVKPRKEGAPVARAQPMLAALPPRAPPPAPQPVPAPPVRPNSNVSFVLQPLQMYAPRLAPPPVGAPVFPNYYECSGPWHFAYESYDRSPPNVNLNFGMPAKNLVVGGRPPEPNPPQGCWIKPTIFYDGFWTEQKVKKWVAEQVEKRFPDDAGHKSTSPGDVQPESKS</sequence>
<protein>
    <submittedName>
        <fullName evidence="7">Uncharacterized protein LOC114250416 isoform X1</fullName>
    </submittedName>
</protein>
<dbReference type="RefSeq" id="XP_028040078.1">
    <property type="nucleotide sequence ID" value="XM_028184277.1"/>
</dbReference>
<organism evidence="6 7">
    <name type="scientific">Bombyx mandarina</name>
    <name type="common">Wild silk moth</name>
    <name type="synonym">Wild silkworm</name>
    <dbReference type="NCBI Taxonomy" id="7092"/>
    <lineage>
        <taxon>Eukaryota</taxon>
        <taxon>Metazoa</taxon>
        <taxon>Ecdysozoa</taxon>
        <taxon>Arthropoda</taxon>
        <taxon>Hexapoda</taxon>
        <taxon>Insecta</taxon>
        <taxon>Pterygota</taxon>
        <taxon>Neoptera</taxon>
        <taxon>Endopterygota</taxon>
        <taxon>Lepidoptera</taxon>
        <taxon>Glossata</taxon>
        <taxon>Ditrysia</taxon>
        <taxon>Bombycoidea</taxon>
        <taxon>Bombycidae</taxon>
        <taxon>Bombycinae</taxon>
        <taxon>Bombyx</taxon>
    </lineage>
</organism>
<dbReference type="InterPro" id="IPR007232">
    <property type="entry name" value="Rad52_Rad59_Rad22"/>
</dbReference>
<keyword evidence="6" id="KW-1185">Reference proteome</keyword>
<dbReference type="KEGG" id="bman:114250416"/>
<evidence type="ECO:0000313" key="7">
    <source>
        <dbReference type="RefSeq" id="XP_028040078.1"/>
    </source>
</evidence>
<dbReference type="GO" id="GO:0000724">
    <property type="term" value="P:double-strand break repair via homologous recombination"/>
    <property type="evidence" value="ECO:0007669"/>
    <property type="project" value="TreeGrafter"/>
</dbReference>
<proteinExistence type="inferred from homology"/>
<keyword evidence="3" id="KW-0233">DNA recombination</keyword>
<evidence type="ECO:0000313" key="6">
    <source>
        <dbReference type="Proteomes" id="UP000504629"/>
    </source>
</evidence>
<feature type="region of interest" description="Disordered" evidence="5">
    <location>
        <begin position="317"/>
        <end position="339"/>
    </location>
</feature>
<dbReference type="OrthoDB" id="206565at2759"/>
<keyword evidence="4" id="KW-0234">DNA repair</keyword>
<reference evidence="7" key="1">
    <citation type="submission" date="2025-08" db="UniProtKB">
        <authorList>
            <consortium name="RefSeq"/>
        </authorList>
    </citation>
    <scope>IDENTIFICATION</scope>
    <source>
        <tissue evidence="7">Silk gland</tissue>
    </source>
</reference>